<evidence type="ECO:0000313" key="3">
    <source>
        <dbReference type="Proteomes" id="UP000245802"/>
    </source>
</evidence>
<evidence type="ECO:0000256" key="1">
    <source>
        <dbReference type="SAM" id="Coils"/>
    </source>
</evidence>
<feature type="coiled-coil region" evidence="1">
    <location>
        <begin position="203"/>
        <end position="237"/>
    </location>
</feature>
<keyword evidence="3" id="KW-1185">Reference proteome</keyword>
<dbReference type="EMBL" id="CP025958">
    <property type="protein sequence ID" value="AWM38914.1"/>
    <property type="molecule type" value="Genomic_DNA"/>
</dbReference>
<name>A0A2Z3HBB0_9BACT</name>
<proteinExistence type="predicted"/>
<dbReference type="KEGG" id="gog:C1280_19260"/>
<dbReference type="Pfam" id="PF25283">
    <property type="entry name" value="DUF7873"/>
    <property type="match status" value="1"/>
</dbReference>
<gene>
    <name evidence="2" type="ORF">C1280_19260</name>
</gene>
<dbReference type="AlphaFoldDB" id="A0A2Z3HBB0"/>
<protein>
    <submittedName>
        <fullName evidence="2">Uncharacterized protein</fullName>
    </submittedName>
</protein>
<dbReference type="InterPro" id="IPR057195">
    <property type="entry name" value="DUF7873"/>
</dbReference>
<dbReference type="OrthoDB" id="447082at2"/>
<reference evidence="2 3" key="1">
    <citation type="submission" date="2018-01" db="EMBL/GenBank/DDBJ databases">
        <title>G. obscuriglobus.</title>
        <authorList>
            <person name="Franke J."/>
            <person name="Blomberg W."/>
            <person name="Selmecki A."/>
        </authorList>
    </citation>
    <scope>NUCLEOTIDE SEQUENCE [LARGE SCALE GENOMIC DNA]</scope>
    <source>
        <strain evidence="2 3">DSM 5831</strain>
    </source>
</reference>
<organism evidence="2 3">
    <name type="scientific">Gemmata obscuriglobus</name>
    <dbReference type="NCBI Taxonomy" id="114"/>
    <lineage>
        <taxon>Bacteria</taxon>
        <taxon>Pseudomonadati</taxon>
        <taxon>Planctomycetota</taxon>
        <taxon>Planctomycetia</taxon>
        <taxon>Gemmatales</taxon>
        <taxon>Gemmataceae</taxon>
        <taxon>Gemmata</taxon>
    </lineage>
</organism>
<evidence type="ECO:0000313" key="2">
    <source>
        <dbReference type="EMBL" id="AWM38914.1"/>
    </source>
</evidence>
<accession>A0A2Z3HBB0</accession>
<sequence>MPKLNQINAVVTARKGEAEKHVTELYKLIQKEQLFTGRERTYRPLDEVNGQKLPPESQRVQQRADDLVRQAREKWTELWNLVFTQDTGNQSARADIVVDGKVILANVPVTTLLFLDKQVNDLETFVSKLPTPDPAEEWVHDPNTGLLRSKATESLRTSKEPTVIVKYEATKEHPAQTELFTKDVPVGTWTQIVYSGCIATDRKNAILARVRKLQDAIKVAKEQANLLEVERQKAAEALFAFVLGE</sequence>
<dbReference type="Proteomes" id="UP000245802">
    <property type="component" value="Chromosome"/>
</dbReference>
<dbReference type="RefSeq" id="WP_010038300.1">
    <property type="nucleotide sequence ID" value="NZ_CP025958.1"/>
</dbReference>
<keyword evidence="1" id="KW-0175">Coiled coil</keyword>